<dbReference type="InterPro" id="IPR046494">
    <property type="entry name" value="DUF6587"/>
</dbReference>
<name>A0ABV6SXX1_9GAMM</name>
<dbReference type="Pfam" id="PF20228">
    <property type="entry name" value="DUF6587"/>
    <property type="match status" value="1"/>
</dbReference>
<keyword evidence="3" id="KW-1185">Reference proteome</keyword>
<reference evidence="2 3" key="1">
    <citation type="submission" date="2024-09" db="EMBL/GenBank/DDBJ databases">
        <authorList>
            <person name="Sun Q."/>
            <person name="Mori K."/>
        </authorList>
    </citation>
    <scope>NUCLEOTIDE SEQUENCE [LARGE SCALE GENOMIC DNA]</scope>
    <source>
        <strain evidence="2 3">KCTC 52403</strain>
    </source>
</reference>
<accession>A0ABV6SXX1</accession>
<keyword evidence="1" id="KW-1133">Transmembrane helix</keyword>
<evidence type="ECO:0000313" key="3">
    <source>
        <dbReference type="Proteomes" id="UP001589898"/>
    </source>
</evidence>
<comment type="caution">
    <text evidence="2">The sequence shown here is derived from an EMBL/GenBank/DDBJ whole genome shotgun (WGS) entry which is preliminary data.</text>
</comment>
<proteinExistence type="predicted"/>
<gene>
    <name evidence="2" type="ORF">ACFFFU_04705</name>
</gene>
<protein>
    <submittedName>
        <fullName evidence="2">DUF6587 family protein</fullName>
    </submittedName>
</protein>
<dbReference type="RefSeq" id="WP_189496485.1">
    <property type="nucleotide sequence ID" value="NZ_BMZT01000005.1"/>
</dbReference>
<feature type="transmembrane region" description="Helical" evidence="1">
    <location>
        <begin position="6"/>
        <end position="24"/>
    </location>
</feature>
<sequence length="77" mass="8004">MDAGLALQYAVVAAVVALSAWMVLRRQFPAAARRLRVALAVPLVRDGRPAWMRTLGRRIAPPVAGGGKGCGGCSGCD</sequence>
<dbReference type="EMBL" id="JBHLTF010000009">
    <property type="protein sequence ID" value="MFC0717056.1"/>
    <property type="molecule type" value="Genomic_DNA"/>
</dbReference>
<organism evidence="2 3">
    <name type="scientific">Luteimonas padinae</name>
    <dbReference type="NCBI Taxonomy" id="1714359"/>
    <lineage>
        <taxon>Bacteria</taxon>
        <taxon>Pseudomonadati</taxon>
        <taxon>Pseudomonadota</taxon>
        <taxon>Gammaproteobacteria</taxon>
        <taxon>Lysobacterales</taxon>
        <taxon>Lysobacteraceae</taxon>
        <taxon>Luteimonas</taxon>
    </lineage>
</organism>
<evidence type="ECO:0000313" key="2">
    <source>
        <dbReference type="EMBL" id="MFC0717056.1"/>
    </source>
</evidence>
<keyword evidence="1" id="KW-0472">Membrane</keyword>
<dbReference type="Proteomes" id="UP001589898">
    <property type="component" value="Unassembled WGS sequence"/>
</dbReference>
<evidence type="ECO:0000256" key="1">
    <source>
        <dbReference type="SAM" id="Phobius"/>
    </source>
</evidence>
<keyword evidence="1" id="KW-0812">Transmembrane</keyword>